<keyword evidence="2" id="KW-1185">Reference proteome</keyword>
<evidence type="ECO:0000313" key="2">
    <source>
        <dbReference type="Proteomes" id="UP000235145"/>
    </source>
</evidence>
<organism evidence="1 2">
    <name type="scientific">Lactuca sativa</name>
    <name type="common">Garden lettuce</name>
    <dbReference type="NCBI Taxonomy" id="4236"/>
    <lineage>
        <taxon>Eukaryota</taxon>
        <taxon>Viridiplantae</taxon>
        <taxon>Streptophyta</taxon>
        <taxon>Embryophyta</taxon>
        <taxon>Tracheophyta</taxon>
        <taxon>Spermatophyta</taxon>
        <taxon>Magnoliopsida</taxon>
        <taxon>eudicotyledons</taxon>
        <taxon>Gunneridae</taxon>
        <taxon>Pentapetalae</taxon>
        <taxon>asterids</taxon>
        <taxon>campanulids</taxon>
        <taxon>Asterales</taxon>
        <taxon>Asteraceae</taxon>
        <taxon>Cichorioideae</taxon>
        <taxon>Cichorieae</taxon>
        <taxon>Lactucinae</taxon>
        <taxon>Lactuca</taxon>
    </lineage>
</organism>
<dbReference type="EMBL" id="NBSK02000003">
    <property type="protein sequence ID" value="KAJ0219143.1"/>
    <property type="molecule type" value="Genomic_DNA"/>
</dbReference>
<evidence type="ECO:0008006" key="3">
    <source>
        <dbReference type="Google" id="ProtNLM"/>
    </source>
</evidence>
<dbReference type="SUPFAM" id="SSF52047">
    <property type="entry name" value="RNI-like"/>
    <property type="match status" value="1"/>
</dbReference>
<dbReference type="InterPro" id="IPR032675">
    <property type="entry name" value="LRR_dom_sf"/>
</dbReference>
<dbReference type="Gene3D" id="3.80.10.10">
    <property type="entry name" value="Ribonuclease Inhibitor"/>
    <property type="match status" value="1"/>
</dbReference>
<evidence type="ECO:0000313" key="1">
    <source>
        <dbReference type="EMBL" id="KAJ0219143.1"/>
    </source>
</evidence>
<comment type="caution">
    <text evidence="1">The sequence shown here is derived from an EMBL/GenBank/DDBJ whole genome shotgun (WGS) entry which is preliminary data.</text>
</comment>
<dbReference type="AlphaFoldDB" id="A0A9R1WB30"/>
<dbReference type="Proteomes" id="UP000235145">
    <property type="component" value="Unassembled WGS sequence"/>
</dbReference>
<protein>
    <recommendedName>
        <fullName evidence="3">FBD domain-containing protein</fullName>
    </recommendedName>
</protein>
<proteinExistence type="predicted"/>
<accession>A0A9R1WB30</accession>
<sequence length="373" mass="42614">MDDVLKKIKCTNLNNLSLNRCRMTETKVLNICLPRLSDLTLVSTPPDMELEEVVNVVTPQLKNLTIIRCEGEHLISAPGLTSLVIEGSQPWYVSTPSGFHSLEKVELFMYDPFKADIHRIVSLLQQLHSVKLLTLNLGILKRLFSQRKLYQEFLHPSISLSSSMKLVPHKACAFANTKILKFTIKPVVKVYLEVQAQEKVSTCTEIINDDDCAIFPMVSCEEITVTENMASAQVFVKHLGILLEECKQNRNSEDYKAQKDVHSKPYVVMHWAWKLQWNLGAIMEVFKHKKIKAKLDNFLMMAQITKKYINRRDCTKSMNHPILGWLDEMCGLFQHTENLITQLSASKKAVMLPIFLSLCEDVTILRENGLLIV</sequence>
<name>A0A9R1WB30_LACSA</name>
<gene>
    <name evidence="1" type="ORF">LSAT_V11C300127130</name>
</gene>
<reference evidence="1 2" key="1">
    <citation type="journal article" date="2017" name="Nat. Commun.">
        <title>Genome assembly with in vitro proximity ligation data and whole-genome triplication in lettuce.</title>
        <authorList>
            <person name="Reyes-Chin-Wo S."/>
            <person name="Wang Z."/>
            <person name="Yang X."/>
            <person name="Kozik A."/>
            <person name="Arikit S."/>
            <person name="Song C."/>
            <person name="Xia L."/>
            <person name="Froenicke L."/>
            <person name="Lavelle D.O."/>
            <person name="Truco M.J."/>
            <person name="Xia R."/>
            <person name="Zhu S."/>
            <person name="Xu C."/>
            <person name="Xu H."/>
            <person name="Xu X."/>
            <person name="Cox K."/>
            <person name="Korf I."/>
            <person name="Meyers B.C."/>
            <person name="Michelmore R.W."/>
        </authorList>
    </citation>
    <scope>NUCLEOTIDE SEQUENCE [LARGE SCALE GENOMIC DNA]</scope>
    <source>
        <strain evidence="2">cv. Salinas</strain>
        <tissue evidence="1">Seedlings</tissue>
    </source>
</reference>